<proteinExistence type="predicted"/>
<evidence type="ECO:0000313" key="3">
    <source>
        <dbReference type="Proteomes" id="UP000503308"/>
    </source>
</evidence>
<keyword evidence="3" id="KW-1185">Reference proteome</keyword>
<dbReference type="InterPro" id="IPR001296">
    <property type="entry name" value="Glyco_trans_1"/>
</dbReference>
<dbReference type="PANTHER" id="PTHR45947">
    <property type="entry name" value="SULFOQUINOVOSYL TRANSFERASE SQD2"/>
    <property type="match status" value="1"/>
</dbReference>
<dbReference type="SUPFAM" id="SSF53756">
    <property type="entry name" value="UDP-Glycosyltransferase/glycogen phosphorylase"/>
    <property type="match status" value="1"/>
</dbReference>
<feature type="domain" description="Glycosyl transferase family 1" evidence="1">
    <location>
        <begin position="186"/>
        <end position="310"/>
    </location>
</feature>
<accession>A0A858SYV3</accession>
<dbReference type="CDD" id="cd03801">
    <property type="entry name" value="GT4_PimA-like"/>
    <property type="match status" value="1"/>
</dbReference>
<protein>
    <submittedName>
        <fullName evidence="2">Glycosyltransferase family 4 protein</fullName>
    </submittedName>
</protein>
<name>A0A858SYV3_9RHOB</name>
<gene>
    <name evidence="2" type="ORF">G3256_15980</name>
</gene>
<dbReference type="EMBL" id="CP048788">
    <property type="protein sequence ID" value="QJF53267.1"/>
    <property type="molecule type" value="Genomic_DNA"/>
</dbReference>
<dbReference type="Pfam" id="PF00534">
    <property type="entry name" value="Glycos_transf_1"/>
    <property type="match status" value="1"/>
</dbReference>
<dbReference type="Gene3D" id="3.40.50.2000">
    <property type="entry name" value="Glycogen Phosphorylase B"/>
    <property type="match status" value="2"/>
</dbReference>
<evidence type="ECO:0000313" key="2">
    <source>
        <dbReference type="EMBL" id="QJF53267.1"/>
    </source>
</evidence>
<dbReference type="InterPro" id="IPR050194">
    <property type="entry name" value="Glycosyltransferase_grp1"/>
</dbReference>
<dbReference type="AlphaFoldDB" id="A0A858SYV3"/>
<organism evidence="2 3">
    <name type="scientific">Roseobacter ponti</name>
    <dbReference type="NCBI Taxonomy" id="1891787"/>
    <lineage>
        <taxon>Bacteria</taxon>
        <taxon>Pseudomonadati</taxon>
        <taxon>Pseudomonadota</taxon>
        <taxon>Alphaproteobacteria</taxon>
        <taxon>Rhodobacterales</taxon>
        <taxon>Roseobacteraceae</taxon>
        <taxon>Roseobacter</taxon>
    </lineage>
</organism>
<sequence length="334" mass="35817">MARGILSALEVAGYRPAVVSALRSREPSGNAAAQQRLFAEARDEITRLTASDQAQTWRAWITYHNYYKAPDLIGPAVSRALGIPYLLIEATRARSRLTGSWSAFARAAEDASDTAVVIFYLTEHDAITLADLRPPAQQLVHLRPFLARDALPPETSGTGGMLSVGMMRQGDKLASYRIIAQTLGELRRKDWRLDIAGDGPARADVGTLMAPFGNRVRLHGALTPEKTQALMQEASLLLWPGVNEAFGMAYLEAQAAGLPVVAQDRPGVRDVLAPGAYPAPEAGAAPLAELVERLLNDNGARQKAGQSARAHIKARHLIGSAADTLADTLNGVMT</sequence>
<keyword evidence="2" id="KW-0808">Transferase</keyword>
<reference evidence="2 3" key="1">
    <citation type="submission" date="2020-02" db="EMBL/GenBank/DDBJ databases">
        <title>Genome sequence of Roseobacter ponti.</title>
        <authorList>
            <person name="Hollensteiner J."/>
            <person name="Schneider D."/>
            <person name="Poehlein A."/>
            <person name="Daniel R."/>
        </authorList>
    </citation>
    <scope>NUCLEOTIDE SEQUENCE [LARGE SCALE GENOMIC DNA]</scope>
    <source>
        <strain evidence="2 3">DSM 106830</strain>
    </source>
</reference>
<evidence type="ECO:0000259" key="1">
    <source>
        <dbReference type="Pfam" id="PF00534"/>
    </source>
</evidence>
<dbReference type="KEGG" id="rpon:G3256_15980"/>
<dbReference type="PANTHER" id="PTHR45947:SF3">
    <property type="entry name" value="SULFOQUINOVOSYL TRANSFERASE SQD2"/>
    <property type="match status" value="1"/>
</dbReference>
<dbReference type="GO" id="GO:0016757">
    <property type="term" value="F:glycosyltransferase activity"/>
    <property type="evidence" value="ECO:0007669"/>
    <property type="project" value="InterPro"/>
</dbReference>
<dbReference type="Proteomes" id="UP000503308">
    <property type="component" value="Chromosome"/>
</dbReference>